<dbReference type="EMBL" id="CAMXCT030001627">
    <property type="protein sequence ID" value="CAL4779071.1"/>
    <property type="molecule type" value="Genomic_DNA"/>
</dbReference>
<protein>
    <submittedName>
        <fullName evidence="2">Phytanoyl-CoA dioxygenase family protein</fullName>
    </submittedName>
</protein>
<dbReference type="InterPro" id="IPR008775">
    <property type="entry name" value="Phytyl_CoA_dOase-like"/>
</dbReference>
<evidence type="ECO:0000313" key="1">
    <source>
        <dbReference type="EMBL" id="CAI3991759.1"/>
    </source>
</evidence>
<evidence type="ECO:0000313" key="2">
    <source>
        <dbReference type="EMBL" id="CAL4779071.1"/>
    </source>
</evidence>
<proteinExistence type="predicted"/>
<comment type="caution">
    <text evidence="1">The sequence shown here is derived from an EMBL/GenBank/DDBJ whole genome shotgun (WGS) entry which is preliminary data.</text>
</comment>
<feature type="non-terminal residue" evidence="1">
    <location>
        <position position="149"/>
    </location>
</feature>
<evidence type="ECO:0000313" key="3">
    <source>
        <dbReference type="Proteomes" id="UP001152797"/>
    </source>
</evidence>
<reference evidence="2 3" key="2">
    <citation type="submission" date="2024-05" db="EMBL/GenBank/DDBJ databases">
        <authorList>
            <person name="Chen Y."/>
            <person name="Shah S."/>
            <person name="Dougan E. K."/>
            <person name="Thang M."/>
            <person name="Chan C."/>
        </authorList>
    </citation>
    <scope>NUCLEOTIDE SEQUENCE [LARGE SCALE GENOMIC DNA]</scope>
</reference>
<dbReference type="Gene3D" id="2.60.120.620">
    <property type="entry name" value="q2cbj1_9rhob like domain"/>
    <property type="match status" value="1"/>
</dbReference>
<gene>
    <name evidence="1" type="ORF">C1SCF055_LOCUS18640</name>
</gene>
<organism evidence="1">
    <name type="scientific">Cladocopium goreaui</name>
    <dbReference type="NCBI Taxonomy" id="2562237"/>
    <lineage>
        <taxon>Eukaryota</taxon>
        <taxon>Sar</taxon>
        <taxon>Alveolata</taxon>
        <taxon>Dinophyceae</taxon>
        <taxon>Suessiales</taxon>
        <taxon>Symbiodiniaceae</taxon>
        <taxon>Cladocopium</taxon>
    </lineage>
</organism>
<keyword evidence="2" id="KW-0223">Dioxygenase</keyword>
<dbReference type="Pfam" id="PF05721">
    <property type="entry name" value="PhyH"/>
    <property type="match status" value="1"/>
</dbReference>
<sequence length="149" mass="16434">VEYAVASHRWPKVAAIDATNSSFHGAEDELASVRLAAQKAGEALEIRRLAVPVGGAIFHHQDVWHGSGANRSSERPRRALGVHLLSRDVTFRRDPRPDYIYGRYVLSEGSGEVSEQFFPILWTTSGYVSPILRRAKKRPVEVDAPAAAC</sequence>
<keyword evidence="2" id="KW-0560">Oxidoreductase</keyword>
<name>A0A9P1FW31_9DINO</name>
<dbReference type="GO" id="GO:0051213">
    <property type="term" value="F:dioxygenase activity"/>
    <property type="evidence" value="ECO:0007669"/>
    <property type="project" value="UniProtKB-KW"/>
</dbReference>
<dbReference type="Proteomes" id="UP001152797">
    <property type="component" value="Unassembled WGS sequence"/>
</dbReference>
<dbReference type="OrthoDB" id="427399at2759"/>
<accession>A0A9P1FW31</accession>
<dbReference type="SUPFAM" id="SSF51197">
    <property type="entry name" value="Clavaminate synthase-like"/>
    <property type="match status" value="1"/>
</dbReference>
<dbReference type="EMBL" id="CAMXCT010001627">
    <property type="protein sequence ID" value="CAI3991759.1"/>
    <property type="molecule type" value="Genomic_DNA"/>
</dbReference>
<keyword evidence="3" id="KW-1185">Reference proteome</keyword>
<dbReference type="EMBL" id="CAMXCT020001627">
    <property type="protein sequence ID" value="CAL1145134.1"/>
    <property type="molecule type" value="Genomic_DNA"/>
</dbReference>
<reference evidence="1" key="1">
    <citation type="submission" date="2022-10" db="EMBL/GenBank/DDBJ databases">
        <authorList>
            <person name="Chen Y."/>
            <person name="Dougan E. K."/>
            <person name="Chan C."/>
            <person name="Rhodes N."/>
            <person name="Thang M."/>
        </authorList>
    </citation>
    <scope>NUCLEOTIDE SEQUENCE</scope>
</reference>
<dbReference type="AlphaFoldDB" id="A0A9P1FW31"/>